<dbReference type="AlphaFoldDB" id="A0A1G7AQH1"/>
<dbReference type="GO" id="GO:0005886">
    <property type="term" value="C:plasma membrane"/>
    <property type="evidence" value="ECO:0007669"/>
    <property type="project" value="UniProtKB-SubCell"/>
</dbReference>
<organism evidence="20 21">
    <name type="scientific">Ruegeria marina</name>
    <dbReference type="NCBI Taxonomy" id="639004"/>
    <lineage>
        <taxon>Bacteria</taxon>
        <taxon>Pseudomonadati</taxon>
        <taxon>Pseudomonadota</taxon>
        <taxon>Alphaproteobacteria</taxon>
        <taxon>Rhodobacterales</taxon>
        <taxon>Roseobacteraceae</taxon>
        <taxon>Ruegeria</taxon>
    </lineage>
</organism>
<keyword evidence="12 16" id="KW-0520">NAD</keyword>
<keyword evidence="10 16" id="KW-1278">Translocase</keyword>
<accession>A0A1G7AQH1</accession>
<dbReference type="InterPro" id="IPR007698">
    <property type="entry name" value="AlaDH/PNT_NAD(H)-bd"/>
</dbReference>
<reference evidence="21" key="1">
    <citation type="submission" date="2016-10" db="EMBL/GenBank/DDBJ databases">
        <authorList>
            <person name="Varghese N."/>
            <person name="Submissions S."/>
        </authorList>
    </citation>
    <scope>NUCLEOTIDE SEQUENCE [LARGE SCALE GENOMIC DNA]</scope>
    <source>
        <strain evidence="21">CGMCC 1.9108</strain>
    </source>
</reference>
<keyword evidence="21" id="KW-1185">Reference proteome</keyword>
<keyword evidence="9 16" id="KW-0521">NADP</keyword>
<dbReference type="NCBIfam" id="TIGR00561">
    <property type="entry name" value="pntA"/>
    <property type="match status" value="1"/>
</dbReference>
<dbReference type="OrthoDB" id="9804592at2"/>
<dbReference type="PIRSF" id="PIRSF000203">
    <property type="entry name" value="NADP_transhydrogenase_alpha"/>
    <property type="match status" value="1"/>
</dbReference>
<feature type="transmembrane region" description="Helical" evidence="17">
    <location>
        <begin position="415"/>
        <end position="434"/>
    </location>
</feature>
<feature type="transmembrane region" description="Helical" evidence="17">
    <location>
        <begin position="440"/>
        <end position="458"/>
    </location>
</feature>
<dbReference type="RefSeq" id="WP_093035047.1">
    <property type="nucleotide sequence ID" value="NZ_FMZV01000015.1"/>
</dbReference>
<keyword evidence="8 16" id="KW-0547">Nucleotide-binding</keyword>
<keyword evidence="6" id="KW-0997">Cell inner membrane</keyword>
<evidence type="ECO:0000256" key="5">
    <source>
        <dbReference type="ARBA" id="ARBA00022475"/>
    </source>
</evidence>
<evidence type="ECO:0000256" key="9">
    <source>
        <dbReference type="ARBA" id="ARBA00022857"/>
    </source>
</evidence>
<dbReference type="Pfam" id="PF05222">
    <property type="entry name" value="AlaDh_PNT_N"/>
    <property type="match status" value="1"/>
</dbReference>
<keyword evidence="11 17" id="KW-1133">Transmembrane helix</keyword>
<name>A0A1G7AQH1_9RHOB</name>
<feature type="transmembrane region" description="Helical" evidence="17">
    <location>
        <begin position="490"/>
        <end position="512"/>
    </location>
</feature>
<evidence type="ECO:0000256" key="12">
    <source>
        <dbReference type="ARBA" id="ARBA00023027"/>
    </source>
</evidence>
<dbReference type="PANTHER" id="PTHR10160">
    <property type="entry name" value="NAD(P) TRANSHYDROGENASE"/>
    <property type="match status" value="1"/>
</dbReference>
<dbReference type="InterPro" id="IPR024605">
    <property type="entry name" value="NADP_transhyd_a_C"/>
</dbReference>
<dbReference type="STRING" id="639004.SAMN04488239_11525"/>
<evidence type="ECO:0000256" key="13">
    <source>
        <dbReference type="ARBA" id="ARBA00023136"/>
    </source>
</evidence>
<evidence type="ECO:0000256" key="14">
    <source>
        <dbReference type="ARBA" id="ARBA00048202"/>
    </source>
</evidence>
<dbReference type="Pfam" id="PF12769">
    <property type="entry name" value="PNTB_4TM"/>
    <property type="match status" value="1"/>
</dbReference>
<evidence type="ECO:0000256" key="10">
    <source>
        <dbReference type="ARBA" id="ARBA00022967"/>
    </source>
</evidence>
<dbReference type="InterPro" id="IPR026255">
    <property type="entry name" value="NADP_transhyd_a"/>
</dbReference>
<evidence type="ECO:0000256" key="7">
    <source>
        <dbReference type="ARBA" id="ARBA00022692"/>
    </source>
</evidence>
<comment type="function">
    <text evidence="1 16">The transhydrogenation between NADH and NADP is coupled to respiration and ATP hydrolysis and functions as a proton pump across the membrane.</text>
</comment>
<dbReference type="EC" id="7.1.1.1" evidence="4 16"/>
<dbReference type="EMBL" id="FMZV01000015">
    <property type="protein sequence ID" value="SDE17099.1"/>
    <property type="molecule type" value="Genomic_DNA"/>
</dbReference>
<evidence type="ECO:0000256" key="1">
    <source>
        <dbReference type="ARBA" id="ARBA00003943"/>
    </source>
</evidence>
<dbReference type="FunFam" id="3.40.50.720:FF:000028">
    <property type="entry name" value="NAD(P) transhydrogenase subunit alpha"/>
    <property type="match status" value="1"/>
</dbReference>
<evidence type="ECO:0000256" key="6">
    <source>
        <dbReference type="ARBA" id="ARBA00022519"/>
    </source>
</evidence>
<keyword evidence="5" id="KW-1003">Cell membrane</keyword>
<evidence type="ECO:0000256" key="11">
    <source>
        <dbReference type="ARBA" id="ARBA00022989"/>
    </source>
</evidence>
<feature type="domain" description="Alanine dehydrogenase/pyridine nucleotide transhydrogenase N-terminal" evidence="19">
    <location>
        <begin position="4"/>
        <end position="139"/>
    </location>
</feature>
<dbReference type="PANTHER" id="PTHR10160:SF19">
    <property type="entry name" value="PROTON-TRANSLOCATING NAD(P)(+) TRANSHYDROGENASE"/>
    <property type="match status" value="1"/>
</dbReference>
<comment type="similarity">
    <text evidence="3 16">Belongs to the AlaDH/PNT family.</text>
</comment>
<gene>
    <name evidence="20" type="ORF">SAMN04488239_11525</name>
</gene>
<proteinExistence type="inferred from homology"/>
<feature type="transmembrane region" description="Helical" evidence="17">
    <location>
        <begin position="465"/>
        <end position="484"/>
    </location>
</feature>
<dbReference type="GO" id="GO:0006740">
    <property type="term" value="P:NADPH regeneration"/>
    <property type="evidence" value="ECO:0007669"/>
    <property type="project" value="TreeGrafter"/>
</dbReference>
<dbReference type="SUPFAM" id="SSF51735">
    <property type="entry name" value="NAD(P)-binding Rossmann-fold domains"/>
    <property type="match status" value="1"/>
</dbReference>
<evidence type="ECO:0000256" key="16">
    <source>
        <dbReference type="PIRNR" id="PIRNR000203"/>
    </source>
</evidence>
<dbReference type="GO" id="GO:0008750">
    <property type="term" value="F:proton-translocating NAD(P)+ transhydrogenase activity"/>
    <property type="evidence" value="ECO:0007669"/>
    <property type="project" value="UniProtKB-EC"/>
</dbReference>
<dbReference type="GO" id="GO:0050661">
    <property type="term" value="F:NADP binding"/>
    <property type="evidence" value="ECO:0007669"/>
    <property type="project" value="TreeGrafter"/>
</dbReference>
<dbReference type="SMART" id="SM01003">
    <property type="entry name" value="AlaDh_PNT_N"/>
    <property type="match status" value="1"/>
</dbReference>
<feature type="domain" description="Alanine dehydrogenase/pyridine nucleotide transhydrogenase NAD(H)-binding" evidence="18">
    <location>
        <begin position="148"/>
        <end position="316"/>
    </location>
</feature>
<dbReference type="Gene3D" id="3.40.50.720">
    <property type="entry name" value="NAD(P)-binding Rossmann-like Domain"/>
    <property type="match status" value="2"/>
</dbReference>
<keyword evidence="13 17" id="KW-0472">Membrane</keyword>
<comment type="subcellular location">
    <subcellularLocation>
        <location evidence="2">Cell inner membrane</location>
        <topology evidence="2">Multi-pass membrane protein</topology>
    </subcellularLocation>
</comment>
<dbReference type="InterPro" id="IPR036291">
    <property type="entry name" value="NAD(P)-bd_dom_sf"/>
</dbReference>
<evidence type="ECO:0000313" key="21">
    <source>
        <dbReference type="Proteomes" id="UP000199628"/>
    </source>
</evidence>
<evidence type="ECO:0000256" key="15">
    <source>
        <dbReference type="ARBA" id="ARBA00071831"/>
    </source>
</evidence>
<dbReference type="Proteomes" id="UP000199628">
    <property type="component" value="Unassembled WGS sequence"/>
</dbReference>
<sequence length="523" mass="55719">MKIGTPKEIFEGENRVAMTPESALQLQKLGYDCAIESGAGAAAGFADALYEAAGVEIVKTAAALWKEIDIVAKVRQPTETELKRLTKGKTLISFFNPAGNAEGMELAKAKGANVIAMEMVPRISRAQKMDALSSMANIAGYRAVIEAGNNFGRFFTGQVTAAGKVPPAKVLIVGAGVAGLAAIGTSTSLGAITYAFDVRPEVAEQVESMGAEFVYLDFEEQQQDGAATGGYASVSSPEFHAAQLKKFRELAPEMDIVITTALIPNRPAPVLWTKDMVAAMKPGSVIVDLAAERGGNVEGTVKDEKVVTENGVTIIGYTDFPSRMAAQASSLYATNIRHMMTDLTPDKDGKVNHNMEDDVIRGATVTYEGEITFPPPPPKIQAIAAKPKEKTKELTPEEKRAKEVAAFKAQTKNQVTLLTVGGLLMLLVGLVAPASFMQHFIVFVLAVFVGFQVIWNVSHSLHTPLMAITNAISSIIIVGALMQIGSGSFLVILLAGLSVFMAGINIFGGFLVTRRMLAMFQKS</sequence>
<comment type="catalytic activity">
    <reaction evidence="14 16">
        <text>NAD(+) + NADPH + H(+)(in) = NADH + NADP(+) + H(+)(out)</text>
        <dbReference type="Rhea" id="RHEA:47992"/>
        <dbReference type="ChEBI" id="CHEBI:15378"/>
        <dbReference type="ChEBI" id="CHEBI:57540"/>
        <dbReference type="ChEBI" id="CHEBI:57783"/>
        <dbReference type="ChEBI" id="CHEBI:57945"/>
        <dbReference type="ChEBI" id="CHEBI:58349"/>
        <dbReference type="EC" id="7.1.1.1"/>
    </reaction>
</comment>
<evidence type="ECO:0000256" key="4">
    <source>
        <dbReference type="ARBA" id="ARBA00012943"/>
    </source>
</evidence>
<dbReference type="SMART" id="SM01002">
    <property type="entry name" value="AlaDh_PNT_C"/>
    <property type="match status" value="1"/>
</dbReference>
<protein>
    <recommendedName>
        <fullName evidence="15 16">NAD(P) transhydrogenase subunit alpha</fullName>
        <ecNumber evidence="4 16">7.1.1.1</ecNumber>
    </recommendedName>
</protein>
<evidence type="ECO:0000259" key="19">
    <source>
        <dbReference type="SMART" id="SM01003"/>
    </source>
</evidence>
<evidence type="ECO:0000256" key="3">
    <source>
        <dbReference type="ARBA" id="ARBA00005689"/>
    </source>
</evidence>
<evidence type="ECO:0000256" key="8">
    <source>
        <dbReference type="ARBA" id="ARBA00022741"/>
    </source>
</evidence>
<evidence type="ECO:0000256" key="2">
    <source>
        <dbReference type="ARBA" id="ARBA00004429"/>
    </source>
</evidence>
<dbReference type="SUPFAM" id="SSF52283">
    <property type="entry name" value="Formate/glycerate dehydrogenase catalytic domain-like"/>
    <property type="match status" value="1"/>
</dbReference>
<evidence type="ECO:0000256" key="17">
    <source>
        <dbReference type="SAM" id="Phobius"/>
    </source>
</evidence>
<evidence type="ECO:0000313" key="20">
    <source>
        <dbReference type="EMBL" id="SDE17099.1"/>
    </source>
</evidence>
<evidence type="ECO:0000259" key="18">
    <source>
        <dbReference type="SMART" id="SM01002"/>
    </source>
</evidence>
<dbReference type="NCBIfam" id="NF006942">
    <property type="entry name" value="PRK09424.1"/>
    <property type="match status" value="1"/>
</dbReference>
<keyword evidence="7 17" id="KW-0812">Transmembrane</keyword>
<dbReference type="InterPro" id="IPR007886">
    <property type="entry name" value="AlaDH/PNT_N"/>
</dbReference>
<dbReference type="CDD" id="cd05304">
    <property type="entry name" value="Rubrum_tdh"/>
    <property type="match status" value="1"/>
</dbReference>
<dbReference type="Pfam" id="PF01262">
    <property type="entry name" value="AlaDh_PNT_C"/>
    <property type="match status" value="1"/>
</dbReference>